<feature type="coiled-coil region" evidence="5">
    <location>
        <begin position="78"/>
        <end position="112"/>
    </location>
</feature>
<keyword evidence="3 4" id="KW-0539">Nucleus</keyword>
<dbReference type="InterPro" id="IPR013083">
    <property type="entry name" value="Znf_RING/FYVE/PHD"/>
</dbReference>
<proteinExistence type="inferred from homology"/>
<feature type="region of interest" description="Disordered" evidence="6">
    <location>
        <begin position="1"/>
        <end position="29"/>
    </location>
</feature>
<dbReference type="PANTHER" id="PTHR13063:SF10">
    <property type="entry name" value="NITRIC OXIDE SYNTHASE-INTERACTING PROTEIN"/>
    <property type="match status" value="1"/>
</dbReference>
<reference evidence="9" key="1">
    <citation type="submission" date="2016-11" db="UniProtKB">
        <authorList>
            <consortium name="WormBaseParasite"/>
        </authorList>
    </citation>
    <scope>IDENTIFICATION</scope>
</reference>
<evidence type="ECO:0000313" key="8">
    <source>
        <dbReference type="Proteomes" id="UP000095284"/>
    </source>
</evidence>
<name>A0A1I7SM35_BURXY</name>
<dbReference type="PANTHER" id="PTHR13063">
    <property type="entry name" value="ENOS INTERACTING PROTEIN"/>
    <property type="match status" value="1"/>
</dbReference>
<evidence type="ECO:0000313" key="9">
    <source>
        <dbReference type="WBParaSite" id="BXY_1411900.1"/>
    </source>
</evidence>
<sequence>MTRHGKNSTASAVYSYSERKKDSRQSGYGTLKERLGADSVKPFDCCCLTLQPCKNPMVTPDGYIFEKEAILQYIVDQKKELKRQNDAFEKFVKMEEERKEKAEQETEEERKRKFVAMESTPTHVFAYGESVSKKRKSTNANAGPSNKKDKYDEESLSNMAGDKAKKWNSFWVPELQSTAEVSKMEKPPQKVTNPVTGKPLKFKDMMPVIFTPIDEDAAKTNLIYSMKERYKCPVTGDILTNSSRCAYIKTSQKIVSWNCVEKIIKKDMIDPLTNKKLTDSDVIELQRGGTGFSSTNQTEGKLARPQMELA</sequence>
<feature type="region of interest" description="Disordered" evidence="6">
    <location>
        <begin position="288"/>
        <end position="310"/>
    </location>
</feature>
<comment type="subcellular location">
    <subcellularLocation>
        <location evidence="1 4">Nucleus</location>
    </subcellularLocation>
</comment>
<dbReference type="SUPFAM" id="SSF57850">
    <property type="entry name" value="RING/U-box"/>
    <property type="match status" value="2"/>
</dbReference>
<evidence type="ECO:0000256" key="5">
    <source>
        <dbReference type="SAM" id="Coils"/>
    </source>
</evidence>
<keyword evidence="5" id="KW-0175">Coiled coil</keyword>
<dbReference type="AlphaFoldDB" id="A0A1I7SM35"/>
<comment type="similarity">
    <text evidence="2 4">Belongs to the NOSIP family.</text>
</comment>
<evidence type="ECO:0000259" key="7">
    <source>
        <dbReference type="Pfam" id="PF15906"/>
    </source>
</evidence>
<dbReference type="GO" id="GO:0005634">
    <property type="term" value="C:nucleus"/>
    <property type="evidence" value="ECO:0007669"/>
    <property type="project" value="UniProtKB-SubCell"/>
</dbReference>
<dbReference type="InterPro" id="IPR016818">
    <property type="entry name" value="NOSIP"/>
</dbReference>
<evidence type="ECO:0000256" key="1">
    <source>
        <dbReference type="ARBA" id="ARBA00004123"/>
    </source>
</evidence>
<dbReference type="CDD" id="cd16662">
    <property type="entry name" value="RING-Ubox2_NOSIP"/>
    <property type="match status" value="1"/>
</dbReference>
<dbReference type="eggNOG" id="KOG3039">
    <property type="taxonomic scope" value="Eukaryota"/>
</dbReference>
<dbReference type="Pfam" id="PF15906">
    <property type="entry name" value="zf-NOSIP"/>
    <property type="match status" value="1"/>
</dbReference>
<dbReference type="GO" id="GO:0061630">
    <property type="term" value="F:ubiquitin protein ligase activity"/>
    <property type="evidence" value="ECO:0007669"/>
    <property type="project" value="InterPro"/>
</dbReference>
<dbReference type="PIRSF" id="PIRSF023577">
    <property type="entry name" value="ENOS_interacting"/>
    <property type="match status" value="1"/>
</dbReference>
<evidence type="ECO:0000256" key="3">
    <source>
        <dbReference type="ARBA" id="ARBA00023242"/>
    </source>
</evidence>
<accession>A0A1I7SM35</accession>
<dbReference type="Proteomes" id="UP000095284">
    <property type="component" value="Unplaced"/>
</dbReference>
<dbReference type="Gene3D" id="3.30.40.10">
    <property type="entry name" value="Zinc/RING finger domain, C3HC4 (zinc finger)"/>
    <property type="match status" value="2"/>
</dbReference>
<evidence type="ECO:0000256" key="4">
    <source>
        <dbReference type="PIRNR" id="PIRNR023577"/>
    </source>
</evidence>
<dbReference type="WBParaSite" id="BXY_1411900.1">
    <property type="protein sequence ID" value="BXY_1411900.1"/>
    <property type="gene ID" value="BXY_1411900"/>
</dbReference>
<feature type="domain" description="Nitric oxide synthase-interacting protein zinc-finger" evidence="7">
    <location>
        <begin position="4"/>
        <end position="78"/>
    </location>
</feature>
<evidence type="ECO:0000256" key="6">
    <source>
        <dbReference type="SAM" id="MobiDB-lite"/>
    </source>
</evidence>
<dbReference type="InterPro" id="IPR031790">
    <property type="entry name" value="Znf-NOSIP"/>
</dbReference>
<evidence type="ECO:0000256" key="2">
    <source>
        <dbReference type="ARBA" id="ARBA00008126"/>
    </source>
</evidence>
<protein>
    <recommendedName>
        <fullName evidence="4">Nitric oxide synthase-interacting protein homolog</fullName>
    </recommendedName>
</protein>
<organism evidence="8 9">
    <name type="scientific">Bursaphelenchus xylophilus</name>
    <name type="common">Pinewood nematode worm</name>
    <name type="synonym">Aphelenchoides xylophilus</name>
    <dbReference type="NCBI Taxonomy" id="6326"/>
    <lineage>
        <taxon>Eukaryota</taxon>
        <taxon>Metazoa</taxon>
        <taxon>Ecdysozoa</taxon>
        <taxon>Nematoda</taxon>
        <taxon>Chromadorea</taxon>
        <taxon>Rhabditida</taxon>
        <taxon>Tylenchina</taxon>
        <taxon>Tylenchomorpha</taxon>
        <taxon>Aphelenchoidea</taxon>
        <taxon>Aphelenchoididae</taxon>
        <taxon>Bursaphelenchus</taxon>
    </lineage>
</organism>
<feature type="region of interest" description="Disordered" evidence="6">
    <location>
        <begin position="126"/>
        <end position="157"/>
    </location>
</feature>
<dbReference type="CDD" id="cd16661">
    <property type="entry name" value="RING-Ubox1_NOSIP"/>
    <property type="match status" value="1"/>
</dbReference>